<dbReference type="PANTHER" id="PTHR23271">
    <property type="entry name" value="HEPATOCELLULAR CARCINOMA-ASSOCIATED ANTIGEN 66"/>
    <property type="match status" value="1"/>
</dbReference>
<dbReference type="Proteomes" id="UP000256645">
    <property type="component" value="Unassembled WGS sequence"/>
</dbReference>
<dbReference type="GO" id="GO:0032040">
    <property type="term" value="C:small-subunit processome"/>
    <property type="evidence" value="ECO:0007669"/>
    <property type="project" value="TreeGrafter"/>
</dbReference>
<dbReference type="GO" id="GO:0030515">
    <property type="term" value="F:snoRNA binding"/>
    <property type="evidence" value="ECO:0007669"/>
    <property type="project" value="InterPro"/>
</dbReference>
<proteinExistence type="inferred from homology"/>
<gene>
    <name evidence="7" type="ORF">BP6252_09270</name>
</gene>
<dbReference type="InterPro" id="IPR003107">
    <property type="entry name" value="HAT"/>
</dbReference>
<feature type="domain" description="U3 small nucleolar RNA-associated protein 6 N-terminal" evidence="6">
    <location>
        <begin position="12"/>
        <end position="82"/>
    </location>
</feature>
<evidence type="ECO:0000313" key="7">
    <source>
        <dbReference type="EMBL" id="RDW67874.1"/>
    </source>
</evidence>
<dbReference type="AlphaFoldDB" id="A0A3D8R222"/>
<sequence>MSGASDKARFYMEKAAPHFRELEEKKIFTKDEISTMVKKKSTFEHKVLARGSSPIDFAKYAAWEINLEQLRQKRCKRLRIKGSSAAPGQARIFNIFERGTRKHPGDLALWMSYLEYARQAKATNKFKTIMTAAIRLQPTKPVLWLYAARYSLEVEADMAGARSYMMRGTRFCTRSKELWIEYAKMEMIYLAKIAMRRRILGLEVDKMVEAPESTEESAEDQGFSASADMIAIPDFKTHALQPSMVDAVEVDSDPQMDPMKTPALTGAIPLAIFDASRKQDFFCPAAAENFFDMFLQFGHMACSARILQHVLDSMIELYPADPATCNCYVRQPLAGSDPMSPSFPMALNTSLIRLKEALEGTKDKTELSKKSKAWIEPILALEGLDPGIRTVLEHTSRRLE</sequence>
<keyword evidence="3" id="KW-0698">rRNA processing</keyword>
<dbReference type="PANTHER" id="PTHR23271:SF1">
    <property type="entry name" value="U3 SMALL NUCLEOLAR RNA-ASSOCIATED PROTEIN 6 HOMOLOG"/>
    <property type="match status" value="1"/>
</dbReference>
<evidence type="ECO:0000256" key="3">
    <source>
        <dbReference type="ARBA" id="ARBA00022552"/>
    </source>
</evidence>
<comment type="similarity">
    <text evidence="2">Belongs to the UTP6 family.</text>
</comment>
<evidence type="ECO:0000256" key="4">
    <source>
        <dbReference type="ARBA" id="ARBA00022737"/>
    </source>
</evidence>
<keyword evidence="4" id="KW-0677">Repeat</keyword>
<name>A0A3D8R222_9HELO</name>
<keyword evidence="5" id="KW-0539">Nucleus</keyword>
<dbReference type="GO" id="GO:0034388">
    <property type="term" value="C:Pwp2p-containing subcomplex of 90S preribosome"/>
    <property type="evidence" value="ECO:0007669"/>
    <property type="project" value="TreeGrafter"/>
</dbReference>
<reference evidence="7 8" key="1">
    <citation type="journal article" date="2018" name="IMA Fungus">
        <title>IMA Genome-F 9: Draft genome sequence of Annulohypoxylon stygium, Aspergillus mulundensis, Berkeleyomyces basicola (syn. Thielaviopsis basicola), Ceratocystis smalleyi, two Cercospora beticola strains, Coleophoma cylindrospora, Fusarium fracticaudum, Phialophora cf. hyalina, and Morchella septimelata.</title>
        <authorList>
            <person name="Wingfield B.D."/>
            <person name="Bills G.F."/>
            <person name="Dong Y."/>
            <person name="Huang W."/>
            <person name="Nel W.J."/>
            <person name="Swalarsk-Parry B.S."/>
            <person name="Vaghefi N."/>
            <person name="Wilken P.M."/>
            <person name="An Z."/>
            <person name="de Beer Z.W."/>
            <person name="De Vos L."/>
            <person name="Chen L."/>
            <person name="Duong T.A."/>
            <person name="Gao Y."/>
            <person name="Hammerbacher A."/>
            <person name="Kikkert J.R."/>
            <person name="Li Y."/>
            <person name="Li H."/>
            <person name="Li K."/>
            <person name="Li Q."/>
            <person name="Liu X."/>
            <person name="Ma X."/>
            <person name="Naidoo K."/>
            <person name="Pethybridge S.J."/>
            <person name="Sun J."/>
            <person name="Steenkamp E.T."/>
            <person name="van der Nest M.A."/>
            <person name="van Wyk S."/>
            <person name="Wingfield M.J."/>
            <person name="Xiong C."/>
            <person name="Yue Q."/>
            <person name="Zhang X."/>
        </authorList>
    </citation>
    <scope>NUCLEOTIDE SEQUENCE [LARGE SCALE GENOMIC DNA]</scope>
    <source>
        <strain evidence="7 8">BP6252</strain>
    </source>
</reference>
<dbReference type="SMART" id="SM00386">
    <property type="entry name" value="HAT"/>
    <property type="match status" value="3"/>
</dbReference>
<accession>A0A3D8R222</accession>
<comment type="subcellular location">
    <subcellularLocation>
        <location evidence="1">Nucleus</location>
        <location evidence="1">Nucleolus</location>
    </subcellularLocation>
</comment>
<keyword evidence="8" id="KW-1185">Reference proteome</keyword>
<evidence type="ECO:0000256" key="2">
    <source>
        <dbReference type="ARBA" id="ARBA00010734"/>
    </source>
</evidence>
<dbReference type="InterPro" id="IPR013949">
    <property type="entry name" value="Utp6"/>
</dbReference>
<dbReference type="Pfam" id="PF08640">
    <property type="entry name" value="U3_assoc_6"/>
    <property type="match status" value="1"/>
</dbReference>
<dbReference type="GO" id="GO:0000462">
    <property type="term" value="P:maturation of SSU-rRNA from tricistronic rRNA transcript (SSU-rRNA, 5.8S rRNA, LSU-rRNA)"/>
    <property type="evidence" value="ECO:0007669"/>
    <property type="project" value="InterPro"/>
</dbReference>
<dbReference type="EMBL" id="PDLM01000010">
    <property type="protein sequence ID" value="RDW67874.1"/>
    <property type="molecule type" value="Genomic_DNA"/>
</dbReference>
<evidence type="ECO:0000256" key="5">
    <source>
        <dbReference type="ARBA" id="ARBA00023242"/>
    </source>
</evidence>
<dbReference type="OrthoDB" id="28112at2759"/>
<organism evidence="7 8">
    <name type="scientific">Coleophoma cylindrospora</name>
    <dbReference type="NCBI Taxonomy" id="1849047"/>
    <lineage>
        <taxon>Eukaryota</taxon>
        <taxon>Fungi</taxon>
        <taxon>Dikarya</taxon>
        <taxon>Ascomycota</taxon>
        <taxon>Pezizomycotina</taxon>
        <taxon>Leotiomycetes</taxon>
        <taxon>Helotiales</taxon>
        <taxon>Dermateaceae</taxon>
        <taxon>Coleophoma</taxon>
    </lineage>
</organism>
<dbReference type="STRING" id="1849047.A0A3D8R222"/>
<evidence type="ECO:0000256" key="1">
    <source>
        <dbReference type="ARBA" id="ARBA00004604"/>
    </source>
</evidence>
<evidence type="ECO:0000313" key="8">
    <source>
        <dbReference type="Proteomes" id="UP000256645"/>
    </source>
</evidence>
<comment type="caution">
    <text evidence="7">The sequence shown here is derived from an EMBL/GenBank/DDBJ whole genome shotgun (WGS) entry which is preliminary data.</text>
</comment>
<dbReference type="InterPro" id="IPR011990">
    <property type="entry name" value="TPR-like_helical_dom_sf"/>
</dbReference>
<dbReference type="InterPro" id="IPR055347">
    <property type="entry name" value="UTP6_N"/>
</dbReference>
<evidence type="ECO:0000259" key="6">
    <source>
        <dbReference type="Pfam" id="PF08640"/>
    </source>
</evidence>
<dbReference type="Gene3D" id="1.25.40.10">
    <property type="entry name" value="Tetratricopeptide repeat domain"/>
    <property type="match status" value="1"/>
</dbReference>
<dbReference type="SUPFAM" id="SSF48452">
    <property type="entry name" value="TPR-like"/>
    <property type="match status" value="1"/>
</dbReference>
<protein>
    <recommendedName>
        <fullName evidence="6">U3 small nucleolar RNA-associated protein 6 N-terminal domain-containing protein</fullName>
    </recommendedName>
</protein>